<feature type="region of interest" description="Disordered" evidence="1">
    <location>
        <begin position="150"/>
        <end position="174"/>
    </location>
</feature>
<dbReference type="InterPro" id="IPR007481">
    <property type="entry name" value="SspB"/>
</dbReference>
<accession>A0A1H9ILT4</accession>
<dbReference type="PANTHER" id="PTHR37486:SF1">
    <property type="entry name" value="STRINGENT STARVATION PROTEIN B"/>
    <property type="match status" value="1"/>
</dbReference>
<evidence type="ECO:0000313" key="3">
    <source>
        <dbReference type="Proteomes" id="UP000199766"/>
    </source>
</evidence>
<dbReference type="EMBL" id="FOGD01000002">
    <property type="protein sequence ID" value="SEQ75345.1"/>
    <property type="molecule type" value="Genomic_DNA"/>
</dbReference>
<sequence>MNAQEPTTTRPYLIRALHEWCIDNGFTPYVAVRVDSSVQVPREYVKDGEIVLNVGLDATSGLLLGNDYIEFKARFAGKVRDIMVPVERVVAIYARENGQGMAFPHPVDEDSSEATDALVSISKALSEADVASHPAADADRIIQLVSTDAALGLHDDEPPRPPTGSGRPALKRVK</sequence>
<reference evidence="2 3" key="1">
    <citation type="submission" date="2016-10" db="EMBL/GenBank/DDBJ databases">
        <authorList>
            <person name="de Groot N.N."/>
        </authorList>
    </citation>
    <scope>NUCLEOTIDE SEQUENCE [LARGE SCALE GENOMIC DNA]</scope>
    <source>
        <strain evidence="2 3">ATCC 35958</strain>
    </source>
</reference>
<dbReference type="GO" id="GO:0045732">
    <property type="term" value="P:positive regulation of protein catabolic process"/>
    <property type="evidence" value="ECO:0007669"/>
    <property type="project" value="TreeGrafter"/>
</dbReference>
<dbReference type="Pfam" id="PF04386">
    <property type="entry name" value="SspB"/>
    <property type="match status" value="1"/>
</dbReference>
<dbReference type="Proteomes" id="UP000199766">
    <property type="component" value="Unassembled WGS sequence"/>
</dbReference>
<organism evidence="2 3">
    <name type="scientific">Giesbergeria anulus</name>
    <dbReference type="NCBI Taxonomy" id="180197"/>
    <lineage>
        <taxon>Bacteria</taxon>
        <taxon>Pseudomonadati</taxon>
        <taxon>Pseudomonadota</taxon>
        <taxon>Betaproteobacteria</taxon>
        <taxon>Burkholderiales</taxon>
        <taxon>Comamonadaceae</taxon>
        <taxon>Giesbergeria</taxon>
    </lineage>
</organism>
<dbReference type="GO" id="GO:0005829">
    <property type="term" value="C:cytosol"/>
    <property type="evidence" value="ECO:0007669"/>
    <property type="project" value="TreeGrafter"/>
</dbReference>
<proteinExistence type="predicted"/>
<dbReference type="InterPro" id="IPR036760">
    <property type="entry name" value="SspB-like_sf"/>
</dbReference>
<dbReference type="Gene3D" id="2.30.30.220">
    <property type="entry name" value="SspB-like"/>
    <property type="match status" value="1"/>
</dbReference>
<evidence type="ECO:0000256" key="1">
    <source>
        <dbReference type="SAM" id="MobiDB-lite"/>
    </source>
</evidence>
<name>A0A1H9ILT4_9BURK</name>
<dbReference type="GO" id="GO:0005840">
    <property type="term" value="C:ribosome"/>
    <property type="evidence" value="ECO:0007669"/>
    <property type="project" value="TreeGrafter"/>
</dbReference>
<keyword evidence="3" id="KW-1185">Reference proteome</keyword>
<dbReference type="AlphaFoldDB" id="A0A1H9ILT4"/>
<evidence type="ECO:0000313" key="2">
    <source>
        <dbReference type="EMBL" id="SEQ75345.1"/>
    </source>
</evidence>
<dbReference type="RefSeq" id="WP_091454187.1">
    <property type="nucleotide sequence ID" value="NZ_FOGD01000002.1"/>
</dbReference>
<dbReference type="PANTHER" id="PTHR37486">
    <property type="entry name" value="STRINGENT STARVATION PROTEIN B"/>
    <property type="match status" value="1"/>
</dbReference>
<dbReference type="OrthoDB" id="9797358at2"/>
<gene>
    <name evidence="2" type="ORF">SAMN02982919_01155</name>
</gene>
<dbReference type="STRING" id="180197.SAMN02982919_01155"/>
<protein>
    <submittedName>
        <fullName evidence="2">Stringent starvation protein B</fullName>
    </submittedName>
</protein>
<dbReference type="SUPFAM" id="SSF101738">
    <property type="entry name" value="SspB-like"/>
    <property type="match status" value="1"/>
</dbReference>
<dbReference type="NCBIfam" id="NF008769">
    <property type="entry name" value="PRK11798.2-5"/>
    <property type="match status" value="1"/>
</dbReference>